<accession>I7JXX9</accession>
<sequence>MGIINRLKTIRPEVDHAPKINLVVVKANDPEVLTCVEQACKEGRVFAYLIDSRDKLSESLKDYDLPADSYEIVDENDDQQASFKAVELVRNGQGDAILKGHLATGKVLKEVVNRETGIRKAQTLSHVAIIANPKLEQLLAVTDGGLILQADENNGKVIIDNAASVMKALQVEKVKVALLSCAENVIPKLPSSVLEDKLSQELSGLDPDVIVEGPLSIDLALSPASAKEKGYNGQIKGDANVLFAPDIVTGNTVSKSMLLFGDSQMAGVIMGAKVPVIITSRSSSYEEKYASILLAQILMLDQ</sequence>
<dbReference type="eggNOG" id="COG0280">
    <property type="taxonomic scope" value="Bacteria"/>
</dbReference>
<evidence type="ECO:0000259" key="4">
    <source>
        <dbReference type="Pfam" id="PF01515"/>
    </source>
</evidence>
<evidence type="ECO:0000256" key="1">
    <source>
        <dbReference type="ARBA" id="ARBA00005656"/>
    </source>
</evidence>
<comment type="caution">
    <text evidence="5">The sequence shown here is derived from an EMBL/GenBank/DDBJ whole genome shotgun (WGS) entry which is preliminary data.</text>
</comment>
<proteinExistence type="inferred from homology"/>
<gene>
    <name evidence="5" type="ORF">BN53_02875</name>
</gene>
<dbReference type="PANTHER" id="PTHR43356:SF2">
    <property type="entry name" value="PHOSPHATE ACETYLTRANSFERASE"/>
    <property type="match status" value="1"/>
</dbReference>
<dbReference type="AlphaFoldDB" id="I7JXX9"/>
<keyword evidence="3" id="KW-0012">Acyltransferase</keyword>
<dbReference type="STRING" id="1423790.BN53_02875"/>
<evidence type="ECO:0000313" key="5">
    <source>
        <dbReference type="EMBL" id="CCI85040.1"/>
    </source>
</evidence>
<dbReference type="Proteomes" id="UP000009311">
    <property type="component" value="Unassembled WGS sequence"/>
</dbReference>
<evidence type="ECO:0000313" key="6">
    <source>
        <dbReference type="Proteomes" id="UP000009311"/>
    </source>
</evidence>
<dbReference type="PANTHER" id="PTHR43356">
    <property type="entry name" value="PHOSPHATE ACETYLTRANSFERASE"/>
    <property type="match status" value="1"/>
</dbReference>
<dbReference type="Pfam" id="PF01515">
    <property type="entry name" value="PTA_PTB"/>
    <property type="match status" value="1"/>
</dbReference>
<dbReference type="PATRIC" id="fig|1423790.3.peg.659"/>
<keyword evidence="6" id="KW-1185">Reference proteome</keyword>
<feature type="domain" description="Phosphate acetyl/butaryl transferase" evidence="4">
    <location>
        <begin position="80"/>
        <end position="295"/>
    </location>
</feature>
<reference evidence="5 6" key="1">
    <citation type="submission" date="2012-06" db="EMBL/GenBank/DDBJ databases">
        <title>Draft Genome Sequence of Lactobacillus pasteurii CRBIP 24.76T.</title>
        <authorList>
            <person name="Cousin S."/>
            <person name="Bouchier C."/>
            <person name="Loux V."/>
            <person name="Ma L."/>
            <person name="Creno S."/>
            <person name="Bizet C."/>
            <person name="Clermont D."/>
        </authorList>
    </citation>
    <scope>NUCLEOTIDE SEQUENCE [LARGE SCALE GENOMIC DNA]</scope>
    <source>
        <strain evidence="6">CRBIP 24.76T</strain>
    </source>
</reference>
<dbReference type="SUPFAM" id="SSF53659">
    <property type="entry name" value="Isocitrate/Isopropylmalate dehydrogenase-like"/>
    <property type="match status" value="1"/>
</dbReference>
<keyword evidence="2 5" id="KW-0808">Transferase</keyword>
<evidence type="ECO:0000256" key="3">
    <source>
        <dbReference type="ARBA" id="ARBA00023315"/>
    </source>
</evidence>
<dbReference type="GO" id="GO:0016746">
    <property type="term" value="F:acyltransferase activity"/>
    <property type="evidence" value="ECO:0007669"/>
    <property type="project" value="UniProtKB-KW"/>
</dbReference>
<dbReference type="RefSeq" id="WP_009559589.1">
    <property type="nucleotide sequence ID" value="NZ_AYZN01000010.1"/>
</dbReference>
<evidence type="ECO:0000256" key="2">
    <source>
        <dbReference type="ARBA" id="ARBA00022679"/>
    </source>
</evidence>
<dbReference type="InterPro" id="IPR050500">
    <property type="entry name" value="Phos_Acetyltrans/Butyryltrans"/>
</dbReference>
<comment type="similarity">
    <text evidence="1">Belongs to the phosphate acetyltransferase and butyryltransferase family.</text>
</comment>
<name>I7JXX9_9LACO</name>
<protein>
    <submittedName>
        <fullName evidence="5">Phosphate butyryltransferase</fullName>
    </submittedName>
</protein>
<organism evidence="5 6">
    <name type="scientific">Lactobacillus pasteurii DSM 23907 = CRBIP 24.76</name>
    <dbReference type="NCBI Taxonomy" id="1423790"/>
    <lineage>
        <taxon>Bacteria</taxon>
        <taxon>Bacillati</taxon>
        <taxon>Bacillota</taxon>
        <taxon>Bacilli</taxon>
        <taxon>Lactobacillales</taxon>
        <taxon>Lactobacillaceae</taxon>
        <taxon>Lactobacillus</taxon>
    </lineage>
</organism>
<dbReference type="Gene3D" id="3.40.718.10">
    <property type="entry name" value="Isopropylmalate Dehydrogenase"/>
    <property type="match status" value="1"/>
</dbReference>
<dbReference type="InterPro" id="IPR002505">
    <property type="entry name" value="PTA_PTB"/>
</dbReference>
<dbReference type="PIRSF" id="PIRSF000428">
    <property type="entry name" value="P_Ac_trans"/>
    <property type="match status" value="1"/>
</dbReference>
<dbReference type="EMBL" id="CAKD01000017">
    <property type="protein sequence ID" value="CCI85040.1"/>
    <property type="molecule type" value="Genomic_DNA"/>
</dbReference>
<dbReference type="InterPro" id="IPR012147">
    <property type="entry name" value="P_Ac_Bu_trans"/>
</dbReference>